<reference evidence="2 4" key="2">
    <citation type="journal article" date="2018" name="Emerg. Microbes Infect.">
        <title>Phenotypic and molecular analysis of nontypeable Group B streptococci: identification of cps2a and hybrid cps2a/cps5 Group B streptococcal capsule gene clusters.</title>
        <authorList>
            <person name="Alhhazmi A."/>
            <person name="Tyrrell G.J."/>
        </authorList>
    </citation>
    <scope>NUCLEOTIDE SEQUENCE [LARGE SCALE GENOMIC DNA]</scope>
    <source>
        <strain evidence="2 4">PLGBS17</strain>
    </source>
</reference>
<sequence>MNNLIETIEHFLAYSDDKLEELADKNYQLRQIIVEKEKIESREK</sequence>
<comment type="caution">
    <text evidence="2">The sequence shown here is derived from an EMBL/GenBank/DDBJ whole genome shotgun (WGS) entry which is preliminary data.</text>
</comment>
<evidence type="ECO:0000313" key="3">
    <source>
        <dbReference type="Proteomes" id="UP000093122"/>
    </source>
</evidence>
<gene>
    <name evidence="1" type="ORF">AX245_02445</name>
    <name evidence="2" type="ORF">C4618_09350</name>
</gene>
<accession>A0A0E1EET1</accession>
<dbReference type="EMBL" id="QHGZ01000195">
    <property type="protein sequence ID" value="RDY79257.1"/>
    <property type="molecule type" value="Genomic_DNA"/>
</dbReference>
<protein>
    <submittedName>
        <fullName evidence="2">Recombinase</fullName>
    </submittedName>
</protein>
<reference evidence="1 3" key="1">
    <citation type="journal article" date="2016" name="Sci. Rep.">
        <title>Serotype IV Streptococcus agalactiae ST-452 has arisen from large genomic recombination events between CC23 and the hypervirulent CC17 lineages.</title>
        <authorList>
            <person name="Campisi E."/>
            <person name="Rinaudo C.D."/>
            <person name="Donati C."/>
            <person name="Barucco M."/>
            <person name="Torricelli G."/>
            <person name="Edwards M.S."/>
            <person name="Baker C.J."/>
            <person name="Margarit I."/>
            <person name="Rosini R."/>
        </authorList>
    </citation>
    <scope>NUCLEOTIDE SEQUENCE [LARGE SCALE GENOMIC DNA]</scope>
    <source>
        <strain evidence="1 3">CZ-PW-140</strain>
    </source>
</reference>
<dbReference type="EMBL" id="MAWT01000046">
    <property type="protein sequence ID" value="OCM70457.1"/>
    <property type="molecule type" value="Genomic_DNA"/>
</dbReference>
<name>A0A0E1EET1_STRAG</name>
<proteinExistence type="predicted"/>
<dbReference type="KEGG" id="sage:EN72_00060"/>
<dbReference type="Proteomes" id="UP000093122">
    <property type="component" value="Unassembled WGS sequence"/>
</dbReference>
<evidence type="ECO:0000313" key="4">
    <source>
        <dbReference type="Proteomes" id="UP000256718"/>
    </source>
</evidence>
<organism evidence="2 4">
    <name type="scientific">Streptococcus agalactiae</name>
    <dbReference type="NCBI Taxonomy" id="1311"/>
    <lineage>
        <taxon>Bacteria</taxon>
        <taxon>Bacillati</taxon>
        <taxon>Bacillota</taxon>
        <taxon>Bacilli</taxon>
        <taxon>Lactobacillales</taxon>
        <taxon>Streptococcaceae</taxon>
        <taxon>Streptococcus</taxon>
    </lineage>
</organism>
<dbReference type="NCBIfam" id="NF040896">
    <property type="entry name" value="SP_0009_fam"/>
    <property type="match status" value="1"/>
</dbReference>
<dbReference type="InterPro" id="IPR049819">
    <property type="entry name" value="SP_0009-like"/>
</dbReference>
<evidence type="ECO:0000313" key="1">
    <source>
        <dbReference type="EMBL" id="OCM70457.1"/>
    </source>
</evidence>
<dbReference type="AlphaFoldDB" id="A0A0E1EET1"/>
<dbReference type="RefSeq" id="WP_001061057.1">
    <property type="nucleotide sequence ID" value="NZ_CAXOLC010000008.1"/>
</dbReference>
<dbReference type="Proteomes" id="UP000256718">
    <property type="component" value="Unassembled WGS sequence"/>
</dbReference>
<evidence type="ECO:0000313" key="2">
    <source>
        <dbReference type="EMBL" id="RDY79257.1"/>
    </source>
</evidence>